<dbReference type="EC" id="2.7.7.-" evidence="14"/>
<dbReference type="InterPro" id="IPR036420">
    <property type="entry name" value="BRCT_dom_sf"/>
</dbReference>
<dbReference type="InterPro" id="IPR017961">
    <property type="entry name" value="DNA_pol_Y-fam_little_finger"/>
</dbReference>
<feature type="compositionally biased region" description="Low complexity" evidence="16">
    <location>
        <begin position="186"/>
        <end position="195"/>
    </location>
</feature>
<dbReference type="GO" id="GO:0005634">
    <property type="term" value="C:nucleus"/>
    <property type="evidence" value="ECO:0007669"/>
    <property type="project" value="UniProtKB-SubCell"/>
</dbReference>
<dbReference type="Gene3D" id="3.40.1170.60">
    <property type="match status" value="1"/>
</dbReference>
<dbReference type="InterPro" id="IPR001126">
    <property type="entry name" value="UmuC"/>
</dbReference>
<dbReference type="InParanoid" id="A0A0C3E6X4"/>
<keyword evidence="9 15" id="KW-0460">Magnesium</keyword>
<organism evidence="19 20">
    <name type="scientific">Scleroderma citrinum Foug A</name>
    <dbReference type="NCBI Taxonomy" id="1036808"/>
    <lineage>
        <taxon>Eukaryota</taxon>
        <taxon>Fungi</taxon>
        <taxon>Dikarya</taxon>
        <taxon>Basidiomycota</taxon>
        <taxon>Agaricomycotina</taxon>
        <taxon>Agaricomycetes</taxon>
        <taxon>Agaricomycetidae</taxon>
        <taxon>Boletales</taxon>
        <taxon>Sclerodermatineae</taxon>
        <taxon>Sclerodermataceae</taxon>
        <taxon>Scleroderma</taxon>
    </lineage>
</organism>
<comment type="similarity">
    <text evidence="2 14">Belongs to the DNA polymerase type-Y family.</text>
</comment>
<dbReference type="Proteomes" id="UP000053989">
    <property type="component" value="Unassembled WGS sequence"/>
</dbReference>
<feature type="binding site" evidence="15">
    <location>
        <position position="444"/>
    </location>
    <ligand>
        <name>Mg(2+)</name>
        <dbReference type="ChEBI" id="CHEBI:18420"/>
        <label>1</label>
    </ligand>
</feature>
<keyword evidence="4 14" id="KW-0237">DNA synthesis</keyword>
<keyword evidence="20" id="KW-1185">Reference proteome</keyword>
<evidence type="ECO:0000256" key="7">
    <source>
        <dbReference type="ARBA" id="ARBA00022723"/>
    </source>
</evidence>
<dbReference type="InterPro" id="IPR001357">
    <property type="entry name" value="BRCT_dom"/>
</dbReference>
<keyword evidence="8 14" id="KW-0227">DNA damage</keyword>
<dbReference type="CDD" id="cd17719">
    <property type="entry name" value="BRCT_Rev1"/>
    <property type="match status" value="1"/>
</dbReference>
<feature type="domain" description="UmuC" evidence="18">
    <location>
        <begin position="338"/>
        <end position="534"/>
    </location>
</feature>
<dbReference type="InterPro" id="IPR038401">
    <property type="entry name" value="Rev1_C_sf"/>
</dbReference>
<comment type="cofactor">
    <cofactor evidence="15">
        <name>Mg(2+)</name>
        <dbReference type="ChEBI" id="CHEBI:18420"/>
    </cofactor>
    <text evidence="15">Binds 2 magnesium ions.</text>
</comment>
<dbReference type="GO" id="GO:0006281">
    <property type="term" value="P:DNA repair"/>
    <property type="evidence" value="ECO:0007669"/>
    <property type="project" value="UniProtKB-KW"/>
</dbReference>
<keyword evidence="10 14" id="KW-0238">DNA-binding</keyword>
<dbReference type="Pfam" id="PF11799">
    <property type="entry name" value="IMS_C"/>
    <property type="match status" value="1"/>
</dbReference>
<dbReference type="SMART" id="SM00292">
    <property type="entry name" value="BRCT"/>
    <property type="match status" value="1"/>
</dbReference>
<dbReference type="GO" id="GO:0070987">
    <property type="term" value="P:error-free translesion synthesis"/>
    <property type="evidence" value="ECO:0007669"/>
    <property type="project" value="UniProtKB-ARBA"/>
</dbReference>
<name>A0A0C3E6X4_9AGAM</name>
<dbReference type="PROSITE" id="PS50172">
    <property type="entry name" value="BRCT"/>
    <property type="match status" value="1"/>
</dbReference>
<dbReference type="STRING" id="1036808.A0A0C3E6X4"/>
<evidence type="ECO:0000313" key="20">
    <source>
        <dbReference type="Proteomes" id="UP000053989"/>
    </source>
</evidence>
<dbReference type="PANTHER" id="PTHR45990">
    <property type="entry name" value="DNA REPAIR PROTEIN REV1"/>
    <property type="match status" value="1"/>
</dbReference>
<keyword evidence="11 14" id="KW-0234">DNA repair</keyword>
<dbReference type="PANTHER" id="PTHR45990:SF1">
    <property type="entry name" value="DNA REPAIR PROTEIN REV1"/>
    <property type="match status" value="1"/>
</dbReference>
<dbReference type="GO" id="GO:0042276">
    <property type="term" value="P:error-prone translesion synthesis"/>
    <property type="evidence" value="ECO:0007669"/>
    <property type="project" value="InterPro"/>
</dbReference>
<reference evidence="19 20" key="1">
    <citation type="submission" date="2014-04" db="EMBL/GenBank/DDBJ databases">
        <authorList>
            <consortium name="DOE Joint Genome Institute"/>
            <person name="Kuo A."/>
            <person name="Kohler A."/>
            <person name="Nagy L.G."/>
            <person name="Floudas D."/>
            <person name="Copeland A."/>
            <person name="Barry K.W."/>
            <person name="Cichocki N."/>
            <person name="Veneault-Fourrey C."/>
            <person name="LaButti K."/>
            <person name="Lindquist E.A."/>
            <person name="Lipzen A."/>
            <person name="Lundell T."/>
            <person name="Morin E."/>
            <person name="Murat C."/>
            <person name="Sun H."/>
            <person name="Tunlid A."/>
            <person name="Henrissat B."/>
            <person name="Grigoriev I.V."/>
            <person name="Hibbett D.S."/>
            <person name="Martin F."/>
            <person name="Nordberg H.P."/>
            <person name="Cantor M.N."/>
            <person name="Hua S.X."/>
        </authorList>
    </citation>
    <scope>NUCLEOTIDE SEQUENCE [LARGE SCALE GENOMIC DNA]</scope>
    <source>
        <strain evidence="19 20">Foug A</strain>
    </source>
</reference>
<dbReference type="Gene3D" id="3.30.70.270">
    <property type="match status" value="1"/>
</dbReference>
<dbReference type="GO" id="GO:0003684">
    <property type="term" value="F:damaged DNA binding"/>
    <property type="evidence" value="ECO:0007669"/>
    <property type="project" value="UniProtKB-UniRule"/>
</dbReference>
<keyword evidence="7 15" id="KW-0479">Metal-binding</keyword>
<sequence length="1063" mass="119829">MYRLSGLEDDAETYGASRFGHWGEYTRRKRAKLQIQNSRLEDSSEGKSEILHGLSIYINGWTKPSVQELRKLIVKHGGIFQPYLDKKSIVTHIVTCSLTPAKAREFKHMKVVRPEWLVDSAAAGALLPWSNFIFRPGGRAEQSQGSQVGQRTLKPISKPIPGPETNRAETSQAPSGMSDQLGPVDSTSKSPSISDSRSHSRPLYITDPGTREDAVRVPGYAMGQSNELAERVMADPQWRAAHTSIAPDFIEGYYKNSRLHHLSMWKAELKNLVMEAQERAETGEFENWRGECGAIIRKKPDNETVQTEDASMRDMELIMRSPSKSKGKQKAKEHDRVIMHCDFDCFFVSVGLTTRPHLRGKPVVVCHSQGNQGGASSTSEIASSSYEARSFGIKNGMSLRQARQLCPSILTIPYEFERYKSLSLQFYTILMRYADDLQAVSVDEALIDVSYEVANRKAAAPFSGNDYAVALAKDIRAEVKAATGCEVSIGIAENIQLARVATRKAKPAGLFHLKRDDVQRVLDPLNIDDLHGFGYSTWQKAKDKLGTANLGELMKKSKTQLCDALGKGTGETLYNVIRGIDDRKLESDKPRKSVSCDINYGVRFENNEQAETFIYQMAEEVARRLNNISMRGRSLTLKIMKRDPSAPKEAPKFMGHGICEMFNKQSALANDHGQATSDSKDIGDHAWRLLTLFDFDPKELRGIGIQIQKLEKADVAEVAWQAKLPFQLALHSKTLEGDSGPMEQPQIVVQPPSQGEMALDEGAVREATPLDVPPFSQVDKEVFGALPEDIRRELEEEFKRRSKSPMLKESSLPSPKRPPKMLVKGANNLKRITQQLAPRNRSSISPKKSILFAKRVVPLSIRVTEDELRQLDIDAEVFAMLPVNLQREQLITARYLKNGGVLTEPKIIKDIKRKTRKYPRKPPPQANHPQHPFLKQQGTTKGEKLYFTQTDDVQRVIEAWVEGFLEHPPNQKDVEYFSKFLVQSVEASDTGMEKTIAVMKWWLVLLRRHWEFYEHTDRPESEQSTQRVTSEVIGRAWWTAFREVKLRVDSAARKRFGGSVCLR</sequence>
<dbReference type="Pfam" id="PF14377">
    <property type="entry name" value="UBM"/>
    <property type="match status" value="2"/>
</dbReference>
<dbReference type="HOGENOM" id="CLU_003901_0_3_1"/>
<dbReference type="GO" id="GO:0003887">
    <property type="term" value="F:DNA-directed DNA polymerase activity"/>
    <property type="evidence" value="ECO:0007669"/>
    <property type="project" value="InterPro"/>
</dbReference>
<feature type="binding site" evidence="15">
    <location>
        <position position="342"/>
    </location>
    <ligand>
        <name>Mg(2+)</name>
        <dbReference type="ChEBI" id="CHEBI:18420"/>
        <label>1</label>
    </ligand>
</feature>
<comment type="subcellular location">
    <subcellularLocation>
        <location evidence="1 14">Nucleus</location>
    </subcellularLocation>
</comment>
<feature type="region of interest" description="Disordered" evidence="16">
    <location>
        <begin position="916"/>
        <end position="935"/>
    </location>
</feature>
<reference evidence="20" key="2">
    <citation type="submission" date="2015-01" db="EMBL/GenBank/DDBJ databases">
        <title>Evolutionary Origins and Diversification of the Mycorrhizal Mutualists.</title>
        <authorList>
            <consortium name="DOE Joint Genome Institute"/>
            <consortium name="Mycorrhizal Genomics Consortium"/>
            <person name="Kohler A."/>
            <person name="Kuo A."/>
            <person name="Nagy L.G."/>
            <person name="Floudas D."/>
            <person name="Copeland A."/>
            <person name="Barry K.W."/>
            <person name="Cichocki N."/>
            <person name="Veneault-Fourrey C."/>
            <person name="LaButti K."/>
            <person name="Lindquist E.A."/>
            <person name="Lipzen A."/>
            <person name="Lundell T."/>
            <person name="Morin E."/>
            <person name="Murat C."/>
            <person name="Riley R."/>
            <person name="Ohm R."/>
            <person name="Sun H."/>
            <person name="Tunlid A."/>
            <person name="Henrissat B."/>
            <person name="Grigoriev I.V."/>
            <person name="Hibbett D.S."/>
            <person name="Martin F."/>
        </authorList>
    </citation>
    <scope>NUCLEOTIDE SEQUENCE [LARGE SCALE GENOMIC DNA]</scope>
    <source>
        <strain evidence="20">Foug A</strain>
    </source>
</reference>
<dbReference type="SUPFAM" id="SSF56672">
    <property type="entry name" value="DNA/RNA polymerases"/>
    <property type="match status" value="1"/>
</dbReference>
<dbReference type="Gene3D" id="6.10.250.1490">
    <property type="match status" value="1"/>
</dbReference>
<feature type="region of interest" description="Disordered" evidence="16">
    <location>
        <begin position="138"/>
        <end position="217"/>
    </location>
</feature>
<protein>
    <recommendedName>
        <fullName evidence="3 14">DNA repair protein REV1</fullName>
        <ecNumber evidence="14">2.7.7.-</ecNumber>
    </recommendedName>
</protein>
<dbReference type="CDD" id="cd01701">
    <property type="entry name" value="PolY_Rev1"/>
    <property type="match status" value="1"/>
</dbReference>
<dbReference type="InterPro" id="IPR053848">
    <property type="entry name" value="IMS_HHH_1"/>
</dbReference>
<dbReference type="Pfam" id="PF16727">
    <property type="entry name" value="REV1_C"/>
    <property type="match status" value="1"/>
</dbReference>
<evidence type="ECO:0000256" key="3">
    <source>
        <dbReference type="ARBA" id="ARBA00020399"/>
    </source>
</evidence>
<evidence type="ECO:0000256" key="16">
    <source>
        <dbReference type="SAM" id="MobiDB-lite"/>
    </source>
</evidence>
<gene>
    <name evidence="19" type="ORF">SCLCIDRAFT_116457</name>
</gene>
<dbReference type="InterPro" id="IPR025527">
    <property type="entry name" value="HUWE1/Rev1_UBM"/>
</dbReference>
<dbReference type="Gene3D" id="1.10.150.20">
    <property type="entry name" value="5' to 3' exonuclease, C-terminal subdomain"/>
    <property type="match status" value="1"/>
</dbReference>
<evidence type="ECO:0000256" key="12">
    <source>
        <dbReference type="ARBA" id="ARBA00023242"/>
    </source>
</evidence>
<dbReference type="InterPro" id="IPR031991">
    <property type="entry name" value="Rev1_C"/>
</dbReference>
<evidence type="ECO:0000256" key="6">
    <source>
        <dbReference type="ARBA" id="ARBA00022695"/>
    </source>
</evidence>
<dbReference type="InterPro" id="IPR036775">
    <property type="entry name" value="DNA_pol_Y-fam_lit_finger_sf"/>
</dbReference>
<comment type="function">
    <text evidence="13">Deoxycytidyl transferase involved in DNA repair. Transfers a dCMP residue from dCTP to the 3'-end of a DNA primer in a template-dependent reaction. May assist in the first step in the bypass of abasic lesions by the insertion of a nucleotide opposite the lesion. Required for normal induction of mutations by physical and chemical agents. Involved in mitochondrial DNA mutagenesis.</text>
</comment>
<dbReference type="Pfam" id="PF00817">
    <property type="entry name" value="IMS"/>
    <property type="match status" value="1"/>
</dbReference>
<dbReference type="FunFam" id="3.40.50.10190:FF:000011">
    <property type="entry name" value="DNA repair protein REV1"/>
    <property type="match status" value="1"/>
</dbReference>
<proteinExistence type="inferred from homology"/>
<dbReference type="GO" id="GO:0046872">
    <property type="term" value="F:metal ion binding"/>
    <property type="evidence" value="ECO:0007669"/>
    <property type="project" value="UniProtKB-KW"/>
</dbReference>
<dbReference type="InterPro" id="IPR012112">
    <property type="entry name" value="REV1"/>
</dbReference>
<evidence type="ECO:0000256" key="4">
    <source>
        <dbReference type="ARBA" id="ARBA00022634"/>
    </source>
</evidence>
<dbReference type="Pfam" id="PF21999">
    <property type="entry name" value="IMS_HHH_1"/>
    <property type="match status" value="1"/>
</dbReference>
<feature type="region of interest" description="Disordered" evidence="16">
    <location>
        <begin position="796"/>
        <end position="822"/>
    </location>
</feature>
<evidence type="ECO:0000259" key="17">
    <source>
        <dbReference type="PROSITE" id="PS50172"/>
    </source>
</evidence>
<dbReference type="SUPFAM" id="SSF100879">
    <property type="entry name" value="Lesion bypass DNA polymerase (Y-family), little finger domain"/>
    <property type="match status" value="1"/>
</dbReference>
<keyword evidence="12 14" id="KW-0539">Nucleus</keyword>
<dbReference type="Pfam" id="PF16589">
    <property type="entry name" value="BRCT_2"/>
    <property type="match status" value="1"/>
</dbReference>
<dbReference type="InterPro" id="IPR043128">
    <property type="entry name" value="Rev_trsase/Diguanyl_cyclase"/>
</dbReference>
<evidence type="ECO:0000256" key="13">
    <source>
        <dbReference type="ARBA" id="ARBA00058985"/>
    </source>
</evidence>
<dbReference type="PROSITE" id="PS50173">
    <property type="entry name" value="UMUC"/>
    <property type="match status" value="1"/>
</dbReference>
<dbReference type="GO" id="GO:0017125">
    <property type="term" value="F:deoxycytidyl transferase activity"/>
    <property type="evidence" value="ECO:0007669"/>
    <property type="project" value="TreeGrafter"/>
</dbReference>
<evidence type="ECO:0000256" key="8">
    <source>
        <dbReference type="ARBA" id="ARBA00022763"/>
    </source>
</evidence>
<dbReference type="EMBL" id="KN822032">
    <property type="protein sequence ID" value="KIM63766.1"/>
    <property type="molecule type" value="Genomic_DNA"/>
</dbReference>
<dbReference type="PIRSF" id="PIRSF036573">
    <property type="entry name" value="REV1"/>
    <property type="match status" value="1"/>
</dbReference>
<dbReference type="AlphaFoldDB" id="A0A0C3E6X4"/>
<dbReference type="FunFam" id="3.30.1490.100:FF:000001">
    <property type="entry name" value="DNA repair protein REV1"/>
    <property type="match status" value="1"/>
</dbReference>
<evidence type="ECO:0000256" key="5">
    <source>
        <dbReference type="ARBA" id="ARBA00022679"/>
    </source>
</evidence>
<evidence type="ECO:0000256" key="10">
    <source>
        <dbReference type="ARBA" id="ARBA00023125"/>
    </source>
</evidence>
<dbReference type="Gene3D" id="6.10.250.1630">
    <property type="match status" value="1"/>
</dbReference>
<evidence type="ECO:0000256" key="14">
    <source>
        <dbReference type="PIRNR" id="PIRNR036573"/>
    </source>
</evidence>
<evidence type="ECO:0000256" key="15">
    <source>
        <dbReference type="PIRSR" id="PIRSR036573-2"/>
    </source>
</evidence>
<evidence type="ECO:0000313" key="19">
    <source>
        <dbReference type="EMBL" id="KIM63766.1"/>
    </source>
</evidence>
<evidence type="ECO:0000256" key="11">
    <source>
        <dbReference type="ARBA" id="ARBA00023204"/>
    </source>
</evidence>
<dbReference type="Gene3D" id="3.40.50.10190">
    <property type="entry name" value="BRCT domain"/>
    <property type="match status" value="1"/>
</dbReference>
<feature type="binding site" evidence="15">
    <location>
        <position position="443"/>
    </location>
    <ligand>
        <name>Mg(2+)</name>
        <dbReference type="ChEBI" id="CHEBI:18420"/>
        <label>1</label>
    </ligand>
</feature>
<feature type="compositionally biased region" description="Polar residues" evidence="16">
    <location>
        <begin position="141"/>
        <end position="150"/>
    </location>
</feature>
<evidence type="ECO:0000256" key="1">
    <source>
        <dbReference type="ARBA" id="ARBA00004123"/>
    </source>
</evidence>
<dbReference type="InterPro" id="IPR043502">
    <property type="entry name" value="DNA/RNA_pol_sf"/>
</dbReference>
<accession>A0A0C3E6X4</accession>
<dbReference type="SUPFAM" id="SSF52113">
    <property type="entry name" value="BRCT domain"/>
    <property type="match status" value="1"/>
</dbReference>
<dbReference type="FunCoup" id="A0A0C3E6X4">
    <property type="interactions" value="367"/>
</dbReference>
<keyword evidence="6 14" id="KW-0548">Nucleotidyltransferase</keyword>
<evidence type="ECO:0000259" key="18">
    <source>
        <dbReference type="PROSITE" id="PS50173"/>
    </source>
</evidence>
<evidence type="ECO:0000256" key="2">
    <source>
        <dbReference type="ARBA" id="ARBA00010945"/>
    </source>
</evidence>
<dbReference type="Gene3D" id="1.20.58.1280">
    <property type="entry name" value="DNA repair protein Rev1, C-terminal domain"/>
    <property type="match status" value="1"/>
</dbReference>
<dbReference type="Gene3D" id="3.30.1490.100">
    <property type="entry name" value="DNA polymerase, Y-family, little finger domain"/>
    <property type="match status" value="1"/>
</dbReference>
<feature type="domain" description="BRCT" evidence="17">
    <location>
        <begin position="46"/>
        <end position="134"/>
    </location>
</feature>
<keyword evidence="5 14" id="KW-0808">Transferase</keyword>
<feature type="compositionally biased region" description="Polar residues" evidence="16">
    <location>
        <begin position="168"/>
        <end position="178"/>
    </location>
</feature>
<evidence type="ECO:0000256" key="9">
    <source>
        <dbReference type="ARBA" id="ARBA00022842"/>
    </source>
</evidence>
<dbReference type="OrthoDB" id="427711at2759"/>